<keyword evidence="3" id="KW-1185">Reference proteome</keyword>
<dbReference type="SUPFAM" id="SSF48403">
    <property type="entry name" value="Ankyrin repeat"/>
    <property type="match status" value="1"/>
</dbReference>
<dbReference type="GO" id="GO:0005737">
    <property type="term" value="C:cytoplasm"/>
    <property type="evidence" value="ECO:0007669"/>
    <property type="project" value="TreeGrafter"/>
</dbReference>
<protein>
    <submittedName>
        <fullName evidence="2">Uncharacterized protein</fullName>
    </submittedName>
</protein>
<accession>A0A516SAH1</accession>
<dbReference type="EMBL" id="CP041730">
    <property type="protein sequence ID" value="QDQ25143.1"/>
    <property type="molecule type" value="Genomic_DNA"/>
</dbReference>
<feature type="chain" id="PRO_5021739945" evidence="1">
    <location>
        <begin position="26"/>
        <end position="217"/>
    </location>
</feature>
<gene>
    <name evidence="2" type="ORF">FNU76_01540</name>
</gene>
<evidence type="ECO:0000313" key="3">
    <source>
        <dbReference type="Proteomes" id="UP000317550"/>
    </source>
</evidence>
<evidence type="ECO:0000256" key="1">
    <source>
        <dbReference type="SAM" id="SignalP"/>
    </source>
</evidence>
<dbReference type="PANTHER" id="PTHR24198:SF165">
    <property type="entry name" value="ANKYRIN REPEAT-CONTAINING PROTEIN-RELATED"/>
    <property type="match status" value="1"/>
</dbReference>
<dbReference type="KEGG" id="cari:FNU76_01540"/>
<keyword evidence="1" id="KW-0732">Signal</keyword>
<dbReference type="Gene3D" id="1.25.40.20">
    <property type="entry name" value="Ankyrin repeat-containing domain"/>
    <property type="match status" value="1"/>
</dbReference>
<dbReference type="Proteomes" id="UP000317550">
    <property type="component" value="Chromosome"/>
</dbReference>
<evidence type="ECO:0000313" key="2">
    <source>
        <dbReference type="EMBL" id="QDQ25143.1"/>
    </source>
</evidence>
<dbReference type="InterPro" id="IPR036770">
    <property type="entry name" value="Ankyrin_rpt-contain_sf"/>
</dbReference>
<name>A0A516SAH1_9NEIS</name>
<dbReference type="OrthoDB" id="9180058at2"/>
<organism evidence="2 3">
    <name type="scientific">Chitinimonas arctica</name>
    <dbReference type="NCBI Taxonomy" id="2594795"/>
    <lineage>
        <taxon>Bacteria</taxon>
        <taxon>Pseudomonadati</taxon>
        <taxon>Pseudomonadota</taxon>
        <taxon>Betaproteobacteria</taxon>
        <taxon>Neisseriales</taxon>
        <taxon>Chitinibacteraceae</taxon>
        <taxon>Chitinimonas</taxon>
    </lineage>
</organism>
<proteinExistence type="predicted"/>
<dbReference type="PANTHER" id="PTHR24198">
    <property type="entry name" value="ANKYRIN REPEAT AND PROTEIN KINASE DOMAIN-CONTAINING PROTEIN"/>
    <property type="match status" value="1"/>
</dbReference>
<dbReference type="RefSeq" id="WP_143856068.1">
    <property type="nucleotide sequence ID" value="NZ_CP041730.1"/>
</dbReference>
<dbReference type="AlphaFoldDB" id="A0A516SAH1"/>
<sequence length="217" mass="23183">MLKSKYSARSLLACLLLSLPLSALADNAAVDLQAPKMSKEQAEKFLDDKGLSVAPDNLPSLLMNAHVEEVVAMLEMGIDPNGKILNMPQTSIEFAAMACQDKSVETRRVVQVMDALLSHGANPNQPGMQGLGPMLTAAQQCPGMVVERLVKGGGDINSRSYQGFTPLSMALAVKNYDAAETLVRLGARLKPETGKKFLEGTEVEARMKSIVGKAIGK</sequence>
<reference evidence="3" key="1">
    <citation type="submission" date="2019-07" db="EMBL/GenBank/DDBJ databases">
        <title>Chitinimonas sp. nov., isolated from Ny-Alesund, arctica soil.</title>
        <authorList>
            <person name="Xu Q."/>
            <person name="Peng F."/>
        </authorList>
    </citation>
    <scope>NUCLEOTIDE SEQUENCE [LARGE SCALE GENOMIC DNA]</scope>
    <source>
        <strain evidence="3">R3-44</strain>
    </source>
</reference>
<feature type="signal peptide" evidence="1">
    <location>
        <begin position="1"/>
        <end position="25"/>
    </location>
</feature>